<dbReference type="EMBL" id="NMUH01000578">
    <property type="protein sequence ID" value="MQL81636.1"/>
    <property type="molecule type" value="Genomic_DNA"/>
</dbReference>
<gene>
    <name evidence="1" type="ORF">Taro_014090</name>
</gene>
<dbReference type="OrthoDB" id="747122at2759"/>
<dbReference type="AlphaFoldDB" id="A0A843UHZ5"/>
<evidence type="ECO:0000313" key="1">
    <source>
        <dbReference type="EMBL" id="MQL81636.1"/>
    </source>
</evidence>
<comment type="caution">
    <text evidence="1">The sequence shown here is derived from an EMBL/GenBank/DDBJ whole genome shotgun (WGS) entry which is preliminary data.</text>
</comment>
<name>A0A843UHZ5_COLES</name>
<accession>A0A843UHZ5</accession>
<proteinExistence type="predicted"/>
<sequence length="146" mass="15824">MLGEAATGAAAAAAAVERQRARCLPPAAVAVDSLLAFLDGAIAVVAFCQVVSPPPNHRIFLLCQLEWDGTACLSSFPIRAHATTPGLRNWQIWIGIGRFRIRLIPGRFLPDPSRISLVVGTKIPICIQDQKFGALTNGIWKYDLFE</sequence>
<evidence type="ECO:0000313" key="2">
    <source>
        <dbReference type="Proteomes" id="UP000652761"/>
    </source>
</evidence>
<organism evidence="1 2">
    <name type="scientific">Colocasia esculenta</name>
    <name type="common">Wild taro</name>
    <name type="synonym">Arum esculentum</name>
    <dbReference type="NCBI Taxonomy" id="4460"/>
    <lineage>
        <taxon>Eukaryota</taxon>
        <taxon>Viridiplantae</taxon>
        <taxon>Streptophyta</taxon>
        <taxon>Embryophyta</taxon>
        <taxon>Tracheophyta</taxon>
        <taxon>Spermatophyta</taxon>
        <taxon>Magnoliopsida</taxon>
        <taxon>Liliopsida</taxon>
        <taxon>Araceae</taxon>
        <taxon>Aroideae</taxon>
        <taxon>Colocasieae</taxon>
        <taxon>Colocasia</taxon>
    </lineage>
</organism>
<protein>
    <submittedName>
        <fullName evidence="1">Uncharacterized protein</fullName>
    </submittedName>
</protein>
<reference evidence="1" key="1">
    <citation type="submission" date="2017-07" db="EMBL/GenBank/DDBJ databases">
        <title>Taro Niue Genome Assembly and Annotation.</title>
        <authorList>
            <person name="Atibalentja N."/>
            <person name="Keating K."/>
            <person name="Fields C.J."/>
        </authorList>
    </citation>
    <scope>NUCLEOTIDE SEQUENCE</scope>
    <source>
        <strain evidence="1">Niue_2</strain>
        <tissue evidence="1">Leaf</tissue>
    </source>
</reference>
<keyword evidence="2" id="KW-1185">Reference proteome</keyword>
<dbReference type="Proteomes" id="UP000652761">
    <property type="component" value="Unassembled WGS sequence"/>
</dbReference>